<keyword evidence="4 5" id="KW-0694">RNA-binding</keyword>
<dbReference type="PROSITE" id="PS51192">
    <property type="entry name" value="HELICASE_ATP_BIND_1"/>
    <property type="match status" value="1"/>
</dbReference>
<gene>
    <name evidence="7" type="ORF">A4X13_0g4533</name>
</gene>
<dbReference type="AlphaFoldDB" id="A0A177TJR3"/>
<dbReference type="Pfam" id="PF00271">
    <property type="entry name" value="Helicase_C"/>
    <property type="match status" value="1"/>
</dbReference>
<keyword evidence="3 5" id="KW-0067">ATP-binding</keyword>
<feature type="compositionally biased region" description="Low complexity" evidence="6">
    <location>
        <begin position="192"/>
        <end position="202"/>
    </location>
</feature>
<dbReference type="PROSITE" id="PS51194">
    <property type="entry name" value="HELICASE_CTER"/>
    <property type="match status" value="1"/>
</dbReference>
<dbReference type="EMBL" id="LWDF02000303">
    <property type="protein sequence ID" value="KAE8250639.1"/>
    <property type="molecule type" value="Genomic_DNA"/>
</dbReference>
<comment type="similarity">
    <text evidence="5">Belongs to the DEAD box helicase family.</text>
</comment>
<evidence type="ECO:0000256" key="2">
    <source>
        <dbReference type="ARBA" id="ARBA00022801"/>
    </source>
</evidence>
<proteinExistence type="inferred from homology"/>
<reference evidence="7" key="2">
    <citation type="journal article" date="2019" name="IMA Fungus">
        <title>Genome sequencing and comparison of five Tilletia species to identify candidate genes for the detection of regulated species infecting wheat.</title>
        <authorList>
            <person name="Nguyen H.D.T."/>
            <person name="Sultana T."/>
            <person name="Kesanakurti P."/>
            <person name="Hambleton S."/>
        </authorList>
    </citation>
    <scope>NUCLEOTIDE SEQUENCE</scope>
    <source>
        <strain evidence="7">DAOMC 236416</strain>
    </source>
</reference>
<evidence type="ECO:0000256" key="6">
    <source>
        <dbReference type="SAM" id="MobiDB-lite"/>
    </source>
</evidence>
<feature type="region of interest" description="Disordered" evidence="6">
    <location>
        <begin position="272"/>
        <end position="296"/>
    </location>
</feature>
<dbReference type="PANTHER" id="PTHR24031">
    <property type="entry name" value="RNA HELICASE"/>
    <property type="match status" value="1"/>
</dbReference>
<dbReference type="EC" id="3.6.4.13" evidence="5"/>
<reference evidence="7" key="1">
    <citation type="submission" date="2016-04" db="EMBL/GenBank/DDBJ databases">
        <authorList>
            <person name="Nguyen H.D."/>
            <person name="Samba Siva P."/>
            <person name="Cullis J."/>
            <person name="Levesque C.A."/>
            <person name="Hambleton S."/>
        </authorList>
    </citation>
    <scope>NUCLEOTIDE SEQUENCE</scope>
    <source>
        <strain evidence="7">DAOMC 236416</strain>
    </source>
</reference>
<keyword evidence="2 5" id="KW-0378">Hydrolase</keyword>
<dbReference type="InterPro" id="IPR011545">
    <property type="entry name" value="DEAD/DEAH_box_helicase_dom"/>
</dbReference>
<dbReference type="Proteomes" id="UP000077521">
    <property type="component" value="Unassembled WGS sequence"/>
</dbReference>
<feature type="region of interest" description="Disordered" evidence="6">
    <location>
        <begin position="677"/>
        <end position="720"/>
    </location>
</feature>
<dbReference type="InterPro" id="IPR001650">
    <property type="entry name" value="Helicase_C-like"/>
</dbReference>
<dbReference type="GO" id="GO:0016787">
    <property type="term" value="F:hydrolase activity"/>
    <property type="evidence" value="ECO:0007669"/>
    <property type="project" value="UniProtKB-KW"/>
</dbReference>
<dbReference type="CDD" id="cd18787">
    <property type="entry name" value="SF2_C_DEAD"/>
    <property type="match status" value="1"/>
</dbReference>
<evidence type="ECO:0000256" key="3">
    <source>
        <dbReference type="ARBA" id="ARBA00022840"/>
    </source>
</evidence>
<dbReference type="GO" id="GO:0003723">
    <property type="term" value="F:RNA binding"/>
    <property type="evidence" value="ECO:0007669"/>
    <property type="project" value="UniProtKB-UniRule"/>
</dbReference>
<evidence type="ECO:0000313" key="7">
    <source>
        <dbReference type="EMBL" id="KAE8250639.1"/>
    </source>
</evidence>
<feature type="compositionally biased region" description="Gly residues" evidence="6">
    <location>
        <begin position="857"/>
        <end position="875"/>
    </location>
</feature>
<keyword evidence="1 5" id="KW-0547">Nucleotide-binding</keyword>
<accession>A0A177TJR3</accession>
<dbReference type="GO" id="GO:0003724">
    <property type="term" value="F:RNA helicase activity"/>
    <property type="evidence" value="ECO:0007669"/>
    <property type="project" value="UniProtKB-EC"/>
</dbReference>
<dbReference type="InterPro" id="IPR027417">
    <property type="entry name" value="P-loop_NTPase"/>
</dbReference>
<evidence type="ECO:0000313" key="8">
    <source>
        <dbReference type="Proteomes" id="UP000077521"/>
    </source>
</evidence>
<comment type="domain">
    <text evidence="5">The Q motif is unique to and characteristic of the DEAD box family of RNA helicases and controls ATP binding and hydrolysis.</text>
</comment>
<protein>
    <recommendedName>
        <fullName evidence="5">ATP-dependent RNA helicase</fullName>
        <ecNumber evidence="5">3.6.4.13</ecNumber>
    </recommendedName>
</protein>
<feature type="compositionally biased region" description="Basic and acidic residues" evidence="6">
    <location>
        <begin position="960"/>
        <end position="978"/>
    </location>
</feature>
<keyword evidence="8" id="KW-1185">Reference proteome</keyword>
<dbReference type="GO" id="GO:0005524">
    <property type="term" value="F:ATP binding"/>
    <property type="evidence" value="ECO:0007669"/>
    <property type="project" value="UniProtKB-UniRule"/>
</dbReference>
<feature type="region of interest" description="Disordered" evidence="6">
    <location>
        <begin position="805"/>
        <end position="978"/>
    </location>
</feature>
<name>A0A177TJR3_9BASI</name>
<feature type="compositionally biased region" description="Low complexity" evidence="6">
    <location>
        <begin position="683"/>
        <end position="697"/>
    </location>
</feature>
<dbReference type="SUPFAM" id="SSF52540">
    <property type="entry name" value="P-loop containing nucleoside triphosphate hydrolases"/>
    <property type="match status" value="1"/>
</dbReference>
<feature type="compositionally biased region" description="Gly residues" evidence="6">
    <location>
        <begin position="808"/>
        <end position="846"/>
    </location>
</feature>
<dbReference type="SMART" id="SM00490">
    <property type="entry name" value="HELICc"/>
    <property type="match status" value="1"/>
</dbReference>
<feature type="compositionally biased region" description="Basic and acidic residues" evidence="6">
    <location>
        <begin position="916"/>
        <end position="932"/>
    </location>
</feature>
<comment type="function">
    <text evidence="5">RNA helicase.</text>
</comment>
<sequence length="978" mass="103756">MLRRTLALTRTAALPSTRVVAATRSLAALPTRSLPALTLYTRLARHLQTSAQQVTEQHDDIPLPPPHIHKEDVLEPEQHEEEEDTAASFQSLKGTVSENTLKALIGPPFSFKNMSEVQQRVLSLLPDLITPSSPSFQDLLVKAKTGTGKTIAFLVPAIEARFNAIEAIKNGTFPVFKPWEESLRRNRPELFPSSSTASAPADPESDTAEPSPAATTEEPLDYPSLSSSDRLKLSSQFAKNTTGILILSPTRELATQITTEARKLITYHQKAFSSGENKGAKPASRGNQRVRSSGPPRAECVHLLVGGMSRSAQIDAFRSGRPDVVVGTPGRILDLIKDVSLVRNAMASCQTLILDEADTLLEMGFRDEIQNIIDHLPPNRVVIRNNRRRNSSEASPPPPPPATTGPTELTRQTFLFSATASSKIQEVARYALGSQQSFIDCVPKGEDNTHAHIPQTAYIVPNGQEQLELIVRLIQHDQLIHPGASKVIVFAPTTLLTQMVSGVLRKVAGGKMFPANTFDRFGGASSSGRAGGKGVGGSVYELHSKIDQKVRFNTSSAFRKDKSGGAVLVTSDVSARGVDYPGTTRVIQVGVPQTRESYIHRIGRTGRAGHQGGRADILLQPFESGFVQGALRSLNVRVGESSEISSELDALATKFDEQGPAGLGLDEESVKMMMKRMKEGWSDKSSASSSSSSSRSFGRGGRDGGRYGSSGPSDPPLLPAPIKGPLLPILGSDVSPELVIPDTDTVREAFLSLLGFYNAVDNSDIRSTKTGVMEGLRNWVVQLTGDEQAGYISASLKMRLGYREERGGGGGSRGGSSRGFGGGGGGGGFGGRSRFGGGGGGGGGEGRSFRDRDERGGGGFGGGRSSSYGGGGGDRSGGRSYGERSPRPSYGGGGGGDDASSGSLSFGEGGRLTRSYGDRPEGSSYGQRRDGGAPRSFGESSSSYGGGSRERSFGGSARGPPREKSPWERRGNQSAPRE</sequence>
<comment type="caution">
    <text evidence="7">The sequence shown here is derived from an EMBL/GenBank/DDBJ whole genome shotgun (WGS) entry which is preliminary data.</text>
</comment>
<feature type="region of interest" description="Disordered" evidence="6">
    <location>
        <begin position="388"/>
        <end position="407"/>
    </location>
</feature>
<feature type="region of interest" description="Disordered" evidence="6">
    <location>
        <begin position="189"/>
        <end position="227"/>
    </location>
</feature>
<dbReference type="Pfam" id="PF00270">
    <property type="entry name" value="DEAD"/>
    <property type="match status" value="1"/>
</dbReference>
<comment type="catalytic activity">
    <reaction evidence="5">
        <text>ATP + H2O = ADP + phosphate + H(+)</text>
        <dbReference type="Rhea" id="RHEA:13065"/>
        <dbReference type="ChEBI" id="CHEBI:15377"/>
        <dbReference type="ChEBI" id="CHEBI:15378"/>
        <dbReference type="ChEBI" id="CHEBI:30616"/>
        <dbReference type="ChEBI" id="CHEBI:43474"/>
        <dbReference type="ChEBI" id="CHEBI:456216"/>
        <dbReference type="EC" id="3.6.4.13"/>
    </reaction>
</comment>
<dbReference type="Gene3D" id="3.40.50.300">
    <property type="entry name" value="P-loop containing nucleotide triphosphate hydrolases"/>
    <property type="match status" value="2"/>
</dbReference>
<dbReference type="InterPro" id="IPR014001">
    <property type="entry name" value="Helicase_ATP-bd"/>
</dbReference>
<dbReference type="SMART" id="SM00487">
    <property type="entry name" value="DEXDc"/>
    <property type="match status" value="1"/>
</dbReference>
<feature type="compositionally biased region" description="Basic and acidic residues" evidence="6">
    <location>
        <begin position="847"/>
        <end position="856"/>
    </location>
</feature>
<keyword evidence="5" id="KW-0347">Helicase</keyword>
<evidence type="ECO:0000256" key="5">
    <source>
        <dbReference type="RuleBase" id="RU365068"/>
    </source>
</evidence>
<evidence type="ECO:0000256" key="4">
    <source>
        <dbReference type="ARBA" id="ARBA00022884"/>
    </source>
</evidence>
<evidence type="ECO:0000256" key="1">
    <source>
        <dbReference type="ARBA" id="ARBA00022741"/>
    </source>
</evidence>
<organism evidence="7 8">
    <name type="scientific">Tilletia indica</name>
    <dbReference type="NCBI Taxonomy" id="43049"/>
    <lineage>
        <taxon>Eukaryota</taxon>
        <taxon>Fungi</taxon>
        <taxon>Dikarya</taxon>
        <taxon>Basidiomycota</taxon>
        <taxon>Ustilaginomycotina</taxon>
        <taxon>Exobasidiomycetes</taxon>
        <taxon>Tilletiales</taxon>
        <taxon>Tilletiaceae</taxon>
        <taxon>Tilletia</taxon>
    </lineage>
</organism>